<accession>A0A1J1JCG5</accession>
<dbReference type="EMBL" id="LO018304">
    <property type="protein sequence ID" value="CUM58813.1"/>
    <property type="molecule type" value="Genomic_DNA"/>
</dbReference>
<evidence type="ECO:0000313" key="1">
    <source>
        <dbReference type="EMBL" id="CUM58813.1"/>
    </source>
</evidence>
<dbReference type="RefSeq" id="WP_254034766.1">
    <property type="nucleotide sequence ID" value="NZ_LR882950.1"/>
</dbReference>
<proteinExistence type="predicted"/>
<organism evidence="1">
    <name type="scientific">Planktothrix agardhii</name>
    <name type="common">Oscillatoria agardhii</name>
    <dbReference type="NCBI Taxonomy" id="1160"/>
    <lineage>
        <taxon>Bacteria</taxon>
        <taxon>Bacillati</taxon>
        <taxon>Cyanobacteriota</taxon>
        <taxon>Cyanophyceae</taxon>
        <taxon>Oscillatoriophycideae</taxon>
        <taxon>Oscillatoriales</taxon>
        <taxon>Microcoleaceae</taxon>
        <taxon>Planktothrix</taxon>
    </lineage>
</organism>
<reference evidence="1" key="1">
    <citation type="submission" date="2015-09" db="EMBL/GenBank/DDBJ databases">
        <authorList>
            <person name="Jackson K.R."/>
            <person name="Lunt B.L."/>
            <person name="Fisher J.N.B."/>
            <person name="Gardner A.V."/>
            <person name="Bailey M.E."/>
            <person name="Deus L.M."/>
            <person name="Earl A.S."/>
            <person name="Gibby P.D."/>
            <person name="Hartmann K.A."/>
            <person name="Liu J.E."/>
            <person name="Manci A.M."/>
            <person name="Nielsen D.A."/>
            <person name="Solomon M.B."/>
            <person name="Breakwell D.P."/>
            <person name="Burnett S.H."/>
            <person name="Grose J.H."/>
        </authorList>
    </citation>
    <scope>NUCLEOTIDE SEQUENCE</scope>
    <source>
        <strain evidence="1">7805</strain>
    </source>
</reference>
<protein>
    <submittedName>
        <fullName evidence="1">Uncharacterized protein</fullName>
    </submittedName>
</protein>
<sequence>MFKEYFPYYTVIAPSTVKVIALSTVKAIAILKFNQEQDSDRINKHPKNQIITVNNN</sequence>
<gene>
    <name evidence="1" type="ORF">PLAM_0846</name>
</gene>
<name>A0A1J1JCG5_PLAAG</name>
<dbReference type="AlphaFoldDB" id="A0A1J1JCG5"/>